<feature type="non-terminal residue" evidence="2">
    <location>
        <position position="131"/>
    </location>
</feature>
<dbReference type="PANTHER" id="PTHR11977:SF87">
    <property type="entry name" value="SUPERVILLIN ISOFORM X1"/>
    <property type="match status" value="1"/>
</dbReference>
<proteinExistence type="predicted"/>
<keyword evidence="3" id="KW-1185">Reference proteome</keyword>
<accession>A0ABV0VLX1</accession>
<reference evidence="2 3" key="1">
    <citation type="submission" date="2021-06" db="EMBL/GenBank/DDBJ databases">
        <authorList>
            <person name="Palmer J.M."/>
        </authorList>
    </citation>
    <scope>NUCLEOTIDE SEQUENCE [LARGE SCALE GENOMIC DNA]</scope>
    <source>
        <strain evidence="3">if_2019</strain>
        <tissue evidence="2">Muscle</tissue>
    </source>
</reference>
<organism evidence="2 3">
    <name type="scientific">Ilyodon furcidens</name>
    <name type="common">goldbreast splitfin</name>
    <dbReference type="NCBI Taxonomy" id="33524"/>
    <lineage>
        <taxon>Eukaryota</taxon>
        <taxon>Metazoa</taxon>
        <taxon>Chordata</taxon>
        <taxon>Craniata</taxon>
        <taxon>Vertebrata</taxon>
        <taxon>Euteleostomi</taxon>
        <taxon>Actinopterygii</taxon>
        <taxon>Neopterygii</taxon>
        <taxon>Teleostei</taxon>
        <taxon>Neoteleostei</taxon>
        <taxon>Acanthomorphata</taxon>
        <taxon>Ovalentaria</taxon>
        <taxon>Atherinomorphae</taxon>
        <taxon>Cyprinodontiformes</taxon>
        <taxon>Goodeidae</taxon>
        <taxon>Ilyodon</taxon>
    </lineage>
</organism>
<dbReference type="SUPFAM" id="SSF55753">
    <property type="entry name" value="Actin depolymerizing proteins"/>
    <property type="match status" value="1"/>
</dbReference>
<dbReference type="Proteomes" id="UP001482620">
    <property type="component" value="Unassembled WGS sequence"/>
</dbReference>
<keyword evidence="1" id="KW-0732">Signal</keyword>
<name>A0ABV0VLX1_9TELE</name>
<dbReference type="InterPro" id="IPR007122">
    <property type="entry name" value="Villin/Gelsolin"/>
</dbReference>
<evidence type="ECO:0000313" key="3">
    <source>
        <dbReference type="Proteomes" id="UP001482620"/>
    </source>
</evidence>
<protein>
    <submittedName>
        <fullName evidence="2">Uncharacterized protein</fullName>
    </submittedName>
</protein>
<evidence type="ECO:0000313" key="2">
    <source>
        <dbReference type="EMBL" id="MEQ2257723.1"/>
    </source>
</evidence>
<comment type="caution">
    <text evidence="2">The sequence shown here is derived from an EMBL/GenBank/DDBJ whole genome shotgun (WGS) entry which is preliminary data.</text>
</comment>
<feature type="chain" id="PRO_5045256209" evidence="1">
    <location>
        <begin position="25"/>
        <end position="131"/>
    </location>
</feature>
<feature type="signal peptide" evidence="1">
    <location>
        <begin position="1"/>
        <end position="24"/>
    </location>
</feature>
<sequence length="131" mass="15014">MLSVFMHVLVSMLTFPIFISPANTTHQVLVFDFGSELYVWHGKDVPLGDRKVAVKLGKQLYSGNYDYSSCRVNPLDASCTNKDVPQKGEGRPSWTLFGRLSEHNETSLFREKFLDWAERKKEEAAQTEELR</sequence>
<dbReference type="PANTHER" id="PTHR11977">
    <property type="entry name" value="VILLIN"/>
    <property type="match status" value="1"/>
</dbReference>
<dbReference type="EMBL" id="JAHRIQ010112818">
    <property type="protein sequence ID" value="MEQ2257723.1"/>
    <property type="molecule type" value="Genomic_DNA"/>
</dbReference>
<evidence type="ECO:0000256" key="1">
    <source>
        <dbReference type="SAM" id="SignalP"/>
    </source>
</evidence>
<gene>
    <name evidence="2" type="ORF">ILYODFUR_037694</name>
</gene>
<dbReference type="Gene3D" id="3.40.20.10">
    <property type="entry name" value="Severin"/>
    <property type="match status" value="1"/>
</dbReference>
<dbReference type="InterPro" id="IPR029006">
    <property type="entry name" value="ADF-H/Gelsolin-like_dom_sf"/>
</dbReference>